<name>A0A9I9CG12_CUCME</name>
<proteinExistence type="predicted"/>
<dbReference type="Gramene" id="MELO3C003065.2.1">
    <property type="protein sequence ID" value="MELO3C003065.2.1"/>
    <property type="gene ID" value="MELO3C003065.2"/>
</dbReference>
<feature type="compositionally biased region" description="Basic and acidic residues" evidence="1">
    <location>
        <begin position="18"/>
        <end position="33"/>
    </location>
</feature>
<feature type="region of interest" description="Disordered" evidence="1">
    <location>
        <begin position="1"/>
        <end position="64"/>
    </location>
</feature>
<feature type="compositionally biased region" description="Polar residues" evidence="1">
    <location>
        <begin position="52"/>
        <end position="64"/>
    </location>
</feature>
<dbReference type="EnsemblPlants" id="MELO3C003065.2.1">
    <property type="protein sequence ID" value="MELO3C003065.2.1"/>
    <property type="gene ID" value="MELO3C003065.2"/>
</dbReference>
<evidence type="ECO:0000256" key="1">
    <source>
        <dbReference type="SAM" id="MobiDB-lite"/>
    </source>
</evidence>
<dbReference type="AlphaFoldDB" id="A0A9I9CG12"/>
<protein>
    <submittedName>
        <fullName evidence="2">Uncharacterized protein</fullName>
    </submittedName>
</protein>
<reference evidence="2" key="1">
    <citation type="submission" date="2023-03" db="UniProtKB">
        <authorList>
            <consortium name="EnsemblPlants"/>
        </authorList>
    </citation>
    <scope>IDENTIFICATION</scope>
</reference>
<accession>A0A9I9CG12</accession>
<organism evidence="2">
    <name type="scientific">Cucumis melo</name>
    <name type="common">Muskmelon</name>
    <dbReference type="NCBI Taxonomy" id="3656"/>
    <lineage>
        <taxon>Eukaryota</taxon>
        <taxon>Viridiplantae</taxon>
        <taxon>Streptophyta</taxon>
        <taxon>Embryophyta</taxon>
        <taxon>Tracheophyta</taxon>
        <taxon>Spermatophyta</taxon>
        <taxon>Magnoliopsida</taxon>
        <taxon>eudicotyledons</taxon>
        <taxon>Gunneridae</taxon>
        <taxon>Pentapetalae</taxon>
        <taxon>rosids</taxon>
        <taxon>fabids</taxon>
        <taxon>Cucurbitales</taxon>
        <taxon>Cucurbitaceae</taxon>
        <taxon>Benincaseae</taxon>
        <taxon>Cucumis</taxon>
    </lineage>
</organism>
<sequence length="64" mass="6989">MIHSKESEDATQTSNVSPRKEILEKVVVDDPLLKGKQPAPEDAGDTYLPLSPKQTIKASTQQAK</sequence>
<evidence type="ECO:0000313" key="2">
    <source>
        <dbReference type="EnsemblPlants" id="MELO3C003065.2.1"/>
    </source>
</evidence>